<comment type="subcellular location">
    <subcellularLocation>
        <location evidence="1">Membrane</location>
        <topology evidence="1">Multi-pass membrane protein</topology>
    </subcellularLocation>
</comment>
<feature type="compositionally biased region" description="Low complexity" evidence="5">
    <location>
        <begin position="218"/>
        <end position="254"/>
    </location>
</feature>
<dbReference type="OrthoDB" id="2117453at2759"/>
<dbReference type="PANTHER" id="PTHR37451">
    <property type="entry name" value="MARVEL DOMAIN"/>
    <property type="match status" value="1"/>
</dbReference>
<dbReference type="InterPro" id="IPR008253">
    <property type="entry name" value="Marvel"/>
</dbReference>
<dbReference type="Proteomes" id="UP000799766">
    <property type="component" value="Unassembled WGS sequence"/>
</dbReference>
<feature type="transmembrane region" description="Helical" evidence="6">
    <location>
        <begin position="45"/>
        <end position="65"/>
    </location>
</feature>
<keyword evidence="4 6" id="KW-0472">Membrane</keyword>
<dbReference type="PANTHER" id="PTHR37451:SF4">
    <property type="entry name" value="MARVEL DOMAIN-CONTAINING PROTEIN"/>
    <property type="match status" value="1"/>
</dbReference>
<feature type="region of interest" description="Disordered" evidence="5">
    <location>
        <begin position="187"/>
        <end position="254"/>
    </location>
</feature>
<gene>
    <name evidence="8" type="ORF">BDY21DRAFT_105238</name>
</gene>
<proteinExistence type="predicted"/>
<keyword evidence="3 6" id="KW-1133">Transmembrane helix</keyword>
<evidence type="ECO:0000256" key="3">
    <source>
        <dbReference type="ARBA" id="ARBA00022989"/>
    </source>
</evidence>
<evidence type="ECO:0000313" key="9">
    <source>
        <dbReference type="Proteomes" id="UP000799766"/>
    </source>
</evidence>
<evidence type="ECO:0000256" key="1">
    <source>
        <dbReference type="ARBA" id="ARBA00004141"/>
    </source>
</evidence>
<dbReference type="Pfam" id="PF01284">
    <property type="entry name" value="MARVEL"/>
    <property type="match status" value="1"/>
</dbReference>
<keyword evidence="2 6" id="KW-0812">Transmembrane</keyword>
<accession>A0A6A6NSE7</accession>
<dbReference type="AlphaFoldDB" id="A0A6A6NSE7"/>
<feature type="transmembrane region" description="Helical" evidence="6">
    <location>
        <begin position="72"/>
        <end position="90"/>
    </location>
</feature>
<evidence type="ECO:0000256" key="4">
    <source>
        <dbReference type="ARBA" id="ARBA00023136"/>
    </source>
</evidence>
<reference evidence="8" key="1">
    <citation type="journal article" date="2020" name="Stud. Mycol.">
        <title>101 Dothideomycetes genomes: a test case for predicting lifestyles and emergence of pathogens.</title>
        <authorList>
            <person name="Haridas S."/>
            <person name="Albert R."/>
            <person name="Binder M."/>
            <person name="Bloem J."/>
            <person name="Labutti K."/>
            <person name="Salamov A."/>
            <person name="Andreopoulos B."/>
            <person name="Baker S."/>
            <person name="Barry K."/>
            <person name="Bills G."/>
            <person name="Bluhm B."/>
            <person name="Cannon C."/>
            <person name="Castanera R."/>
            <person name="Culley D."/>
            <person name="Daum C."/>
            <person name="Ezra D."/>
            <person name="Gonzalez J."/>
            <person name="Henrissat B."/>
            <person name="Kuo A."/>
            <person name="Liang C."/>
            <person name="Lipzen A."/>
            <person name="Lutzoni F."/>
            <person name="Magnuson J."/>
            <person name="Mondo S."/>
            <person name="Nolan M."/>
            <person name="Ohm R."/>
            <person name="Pangilinan J."/>
            <person name="Park H.-J."/>
            <person name="Ramirez L."/>
            <person name="Alfaro M."/>
            <person name="Sun H."/>
            <person name="Tritt A."/>
            <person name="Yoshinaga Y."/>
            <person name="Zwiers L.-H."/>
            <person name="Turgeon B."/>
            <person name="Goodwin S."/>
            <person name="Spatafora J."/>
            <person name="Crous P."/>
            <person name="Grigoriev I."/>
        </authorList>
    </citation>
    <scope>NUCLEOTIDE SEQUENCE</scope>
    <source>
        <strain evidence="8">ATCC 16933</strain>
    </source>
</reference>
<dbReference type="EMBL" id="MU001691">
    <property type="protein sequence ID" value="KAF2454488.1"/>
    <property type="molecule type" value="Genomic_DNA"/>
</dbReference>
<evidence type="ECO:0000256" key="2">
    <source>
        <dbReference type="ARBA" id="ARBA00022692"/>
    </source>
</evidence>
<name>A0A6A6NSE7_9PEZI</name>
<keyword evidence="9" id="KW-1185">Reference proteome</keyword>
<evidence type="ECO:0000259" key="7">
    <source>
        <dbReference type="Pfam" id="PF01284"/>
    </source>
</evidence>
<feature type="domain" description="MARVEL" evidence="7">
    <location>
        <begin position="14"/>
        <end position="167"/>
    </location>
</feature>
<feature type="transmembrane region" description="Helical" evidence="6">
    <location>
        <begin position="147"/>
        <end position="174"/>
    </location>
</feature>
<evidence type="ECO:0000313" key="8">
    <source>
        <dbReference type="EMBL" id="KAF2454488.1"/>
    </source>
</evidence>
<evidence type="ECO:0000256" key="6">
    <source>
        <dbReference type="SAM" id="Phobius"/>
    </source>
</evidence>
<sequence length="254" mass="28048">MGEKVLQPRWILWVRAARALLAVIVLGLCAYSLSIIAMIQASFNVFAALWTFFVTTYILVAELAVPGMYHRFAVLGLEVVTLIFWLAGFASMSGLAANADACIDELESGFADVCVAVPADLRRRRRRAEAPLEERAGSWSVDTGREWYGALAGAAAVGALCFVLSIVCLTMFALAMKRKQYANKDHSAGVPLQMHSQPSGMPEAQPMYSDQRYPNHPPQAAVYAQPPQYGVPEQQYQQYQQQQPMYGQQPQQLA</sequence>
<feature type="transmembrane region" description="Helical" evidence="6">
    <location>
        <begin position="20"/>
        <end position="39"/>
    </location>
</feature>
<dbReference type="GO" id="GO:0016020">
    <property type="term" value="C:membrane"/>
    <property type="evidence" value="ECO:0007669"/>
    <property type="project" value="UniProtKB-SubCell"/>
</dbReference>
<organism evidence="8 9">
    <name type="scientific">Lineolata rhizophorae</name>
    <dbReference type="NCBI Taxonomy" id="578093"/>
    <lineage>
        <taxon>Eukaryota</taxon>
        <taxon>Fungi</taxon>
        <taxon>Dikarya</taxon>
        <taxon>Ascomycota</taxon>
        <taxon>Pezizomycotina</taxon>
        <taxon>Dothideomycetes</taxon>
        <taxon>Dothideomycetes incertae sedis</taxon>
        <taxon>Lineolatales</taxon>
        <taxon>Lineolataceae</taxon>
        <taxon>Lineolata</taxon>
    </lineage>
</organism>
<evidence type="ECO:0000256" key="5">
    <source>
        <dbReference type="SAM" id="MobiDB-lite"/>
    </source>
</evidence>
<protein>
    <recommendedName>
        <fullName evidence="7">MARVEL domain-containing protein</fullName>
    </recommendedName>
</protein>